<dbReference type="FunFam" id="3.30.200.20:FF:000315">
    <property type="entry name" value="Calcium-dependent protein kinase 3"/>
    <property type="match status" value="1"/>
</dbReference>
<feature type="compositionally biased region" description="Low complexity" evidence="8">
    <location>
        <begin position="423"/>
        <end position="433"/>
    </location>
</feature>
<dbReference type="Gene3D" id="1.10.510.10">
    <property type="entry name" value="Transferase(Phosphotransferase) domain 1"/>
    <property type="match status" value="1"/>
</dbReference>
<feature type="compositionally biased region" description="Polar residues" evidence="8">
    <location>
        <begin position="381"/>
        <end position="402"/>
    </location>
</feature>
<dbReference type="Pfam" id="PF00069">
    <property type="entry name" value="Pkinase"/>
    <property type="match status" value="1"/>
</dbReference>
<dbReference type="InterPro" id="IPR011009">
    <property type="entry name" value="Kinase-like_dom_sf"/>
</dbReference>
<organism evidence="10 11">
    <name type="scientific">Octopus sinensis</name>
    <name type="common">East Asian common octopus</name>
    <dbReference type="NCBI Taxonomy" id="2607531"/>
    <lineage>
        <taxon>Eukaryota</taxon>
        <taxon>Metazoa</taxon>
        <taxon>Spiralia</taxon>
        <taxon>Lophotrochozoa</taxon>
        <taxon>Mollusca</taxon>
        <taxon>Cephalopoda</taxon>
        <taxon>Coleoidea</taxon>
        <taxon>Octopodiformes</taxon>
        <taxon>Octopoda</taxon>
        <taxon>Incirrata</taxon>
        <taxon>Octopodidae</taxon>
        <taxon>Octopus</taxon>
    </lineage>
</organism>
<name>A0A7E6FJ34_9MOLL</name>
<evidence type="ECO:0000256" key="8">
    <source>
        <dbReference type="SAM" id="MobiDB-lite"/>
    </source>
</evidence>
<evidence type="ECO:0000256" key="6">
    <source>
        <dbReference type="PROSITE-ProRule" id="PRU10141"/>
    </source>
</evidence>
<dbReference type="SMART" id="SM00220">
    <property type="entry name" value="S_TKc"/>
    <property type="match status" value="1"/>
</dbReference>
<evidence type="ECO:0000256" key="4">
    <source>
        <dbReference type="ARBA" id="ARBA00022777"/>
    </source>
</evidence>
<feature type="domain" description="Protein kinase" evidence="9">
    <location>
        <begin position="60"/>
        <end position="324"/>
    </location>
</feature>
<evidence type="ECO:0000256" key="5">
    <source>
        <dbReference type="ARBA" id="ARBA00022840"/>
    </source>
</evidence>
<dbReference type="InterPro" id="IPR000719">
    <property type="entry name" value="Prot_kinase_dom"/>
</dbReference>
<keyword evidence="3 6" id="KW-0547">Nucleotide-binding</keyword>
<keyword evidence="5 6" id="KW-0067">ATP-binding</keyword>
<evidence type="ECO:0000256" key="3">
    <source>
        <dbReference type="ARBA" id="ARBA00022741"/>
    </source>
</evidence>
<dbReference type="InterPro" id="IPR017441">
    <property type="entry name" value="Protein_kinase_ATP_BS"/>
</dbReference>
<dbReference type="PROSITE" id="PS00107">
    <property type="entry name" value="PROTEIN_KINASE_ATP"/>
    <property type="match status" value="1"/>
</dbReference>
<feature type="region of interest" description="Disordered" evidence="8">
    <location>
        <begin position="355"/>
        <end position="440"/>
    </location>
</feature>
<dbReference type="InterPro" id="IPR008271">
    <property type="entry name" value="Ser/Thr_kinase_AS"/>
</dbReference>
<keyword evidence="1 7" id="KW-0723">Serine/threonine-protein kinase</keyword>
<dbReference type="Proteomes" id="UP000515154">
    <property type="component" value="Linkage group LG21"/>
</dbReference>
<dbReference type="GO" id="GO:0004674">
    <property type="term" value="F:protein serine/threonine kinase activity"/>
    <property type="evidence" value="ECO:0007669"/>
    <property type="project" value="UniProtKB-KW"/>
</dbReference>
<keyword evidence="2" id="KW-0808">Transferase</keyword>
<gene>
    <name evidence="11" type="primary">LOC115222852</name>
</gene>
<keyword evidence="10" id="KW-1185">Reference proteome</keyword>
<proteinExistence type="inferred from homology"/>
<evidence type="ECO:0000256" key="7">
    <source>
        <dbReference type="RuleBase" id="RU000304"/>
    </source>
</evidence>
<evidence type="ECO:0000256" key="2">
    <source>
        <dbReference type="ARBA" id="ARBA00022679"/>
    </source>
</evidence>
<dbReference type="AlphaFoldDB" id="A0A7E6FJ34"/>
<keyword evidence="4" id="KW-0418">Kinase</keyword>
<evidence type="ECO:0000313" key="10">
    <source>
        <dbReference type="Proteomes" id="UP000515154"/>
    </source>
</evidence>
<dbReference type="PANTHER" id="PTHR24347">
    <property type="entry name" value="SERINE/THREONINE-PROTEIN KINASE"/>
    <property type="match status" value="1"/>
</dbReference>
<dbReference type="CDD" id="cd05117">
    <property type="entry name" value="STKc_CAMK"/>
    <property type="match status" value="1"/>
</dbReference>
<accession>A0A7E6FJ34</accession>
<dbReference type="PROSITE" id="PS50011">
    <property type="entry name" value="PROTEIN_KINASE_DOM"/>
    <property type="match status" value="1"/>
</dbReference>
<sequence length="440" mass="49241">MSLACCPNCGCICQPPGLGDCIKNAEKALAMSIASNSQTEKLDDVPHLRLDSESSLENAYQIGEKIGQGSFGKVYKVTDKKTGERWAMKCISKQKSGSAPTQLFEREVAILKRVRHENIIMLKEVFETHDKVFLIMEYCSGGELGKQLSAAVKFDEAIVKNVMTSLVSAISYLHKCGVVHRDLKLSNILLTIEPKIEDKAYFIKVTDFGLSVVKEGVRPENMLNSFCGTLNYMAPEIAENKNYSQQCDVWALGIITYQLLCGYTPFYANDEKELIKKIKIGKIVFNSPEWDNVSSEAKDFVKKLLHVDPSHRLTAFEASHHPWLTGIKDDTRQSSNVLELMTYWQEDLKKDHLKKNFNSDSSLGSKDSAGWEENETEDVKSNGSKDGQITSTVLKTSLTNSPPEYRLRRISTQPKLSAFVQDSESFGSSSSGRKMSKKKD</sequence>
<comment type="similarity">
    <text evidence="7">Belongs to the protein kinase superfamily.</text>
</comment>
<protein>
    <submittedName>
        <fullName evidence="11">Myosin light chain kinase A-like isoform X1</fullName>
    </submittedName>
</protein>
<feature type="compositionally biased region" description="Polar residues" evidence="8">
    <location>
        <begin position="356"/>
        <end position="365"/>
    </location>
</feature>
<dbReference type="SUPFAM" id="SSF56112">
    <property type="entry name" value="Protein kinase-like (PK-like)"/>
    <property type="match status" value="1"/>
</dbReference>
<reference evidence="11" key="1">
    <citation type="submission" date="2025-08" db="UniProtKB">
        <authorList>
            <consortium name="RefSeq"/>
        </authorList>
    </citation>
    <scope>IDENTIFICATION</scope>
</reference>
<evidence type="ECO:0000256" key="1">
    <source>
        <dbReference type="ARBA" id="ARBA00022527"/>
    </source>
</evidence>
<feature type="binding site" evidence="6">
    <location>
        <position position="89"/>
    </location>
    <ligand>
        <name>ATP</name>
        <dbReference type="ChEBI" id="CHEBI:30616"/>
    </ligand>
</feature>
<dbReference type="GO" id="GO:0005524">
    <property type="term" value="F:ATP binding"/>
    <property type="evidence" value="ECO:0007669"/>
    <property type="project" value="UniProtKB-UniRule"/>
</dbReference>
<evidence type="ECO:0000313" key="11">
    <source>
        <dbReference type="RefSeq" id="XP_036367704.1"/>
    </source>
</evidence>
<dbReference type="PROSITE" id="PS00108">
    <property type="entry name" value="PROTEIN_KINASE_ST"/>
    <property type="match status" value="1"/>
</dbReference>
<dbReference type="FunFam" id="1.10.510.10:FF:000571">
    <property type="entry name" value="Maternal embryonic leucine zipper kinase"/>
    <property type="match status" value="1"/>
</dbReference>
<dbReference type="RefSeq" id="XP_036367704.1">
    <property type="nucleotide sequence ID" value="XM_036511811.1"/>
</dbReference>
<evidence type="ECO:0000259" key="9">
    <source>
        <dbReference type="PROSITE" id="PS50011"/>
    </source>
</evidence>